<keyword evidence="1" id="KW-0479">Metal-binding</keyword>
<dbReference type="PANTHER" id="PTHR30037">
    <property type="entry name" value="DNA-3-METHYLADENINE GLYCOSYLASE 1"/>
    <property type="match status" value="1"/>
</dbReference>
<dbReference type="GO" id="GO:0006284">
    <property type="term" value="P:base-excision repair"/>
    <property type="evidence" value="ECO:0007669"/>
    <property type="project" value="InterPro"/>
</dbReference>
<feature type="binding site" evidence="1">
    <location>
        <position position="21"/>
    </location>
    <ligand>
        <name>Zn(2+)</name>
        <dbReference type="ChEBI" id="CHEBI:29105"/>
    </ligand>
</feature>
<name>A0A0F4LPY4_9LACO</name>
<dbReference type="PATRIC" id="fig|303541.3.peg.1465"/>
<dbReference type="Gene3D" id="1.10.340.30">
    <property type="entry name" value="Hypothetical protein, domain 2"/>
    <property type="match status" value="1"/>
</dbReference>
<dbReference type="RefSeq" id="WP_046307857.1">
    <property type="nucleotide sequence ID" value="NZ_CAMLFT010000002.1"/>
</dbReference>
<sequence length="188" mass="21568">MSELIRCPWGTKDDSLMQQYHDHEWGKLNLDEQYLFEMLTLELFQSGLNWSMILHKRENFQRAFKNFVPAEVAKMTDDDIALLMQDSSIVRNKMKITATLKNAKAILAVDAKEGSFAHYLQQFVKTPIVHHAQTAEEVPSTSKITVQMAKQMKKDGFSFVGPITLYSFLQSVGLINDHLETCSFKYQG</sequence>
<evidence type="ECO:0000313" key="2">
    <source>
        <dbReference type="EMBL" id="KJY60349.1"/>
    </source>
</evidence>
<gene>
    <name evidence="2" type="ORF">JF72_12960</name>
</gene>
<organism evidence="2 3">
    <name type="scientific">Lactobacillus apis</name>
    <dbReference type="NCBI Taxonomy" id="303541"/>
    <lineage>
        <taxon>Bacteria</taxon>
        <taxon>Bacillati</taxon>
        <taxon>Bacillota</taxon>
        <taxon>Bacilli</taxon>
        <taxon>Lactobacillales</taxon>
        <taxon>Lactobacillaceae</taxon>
        <taxon>Lactobacillus</taxon>
    </lineage>
</organism>
<keyword evidence="1" id="KW-0862">Zinc</keyword>
<evidence type="ECO:0000313" key="3">
    <source>
        <dbReference type="Proteomes" id="UP000033682"/>
    </source>
</evidence>
<proteinExistence type="predicted"/>
<accession>A0A0F4LPY4</accession>
<dbReference type="HOGENOM" id="CLU_083758_1_0_9"/>
<dbReference type="InterPro" id="IPR052891">
    <property type="entry name" value="DNA-3mA_glycosylase"/>
</dbReference>
<dbReference type="STRING" id="303541.JF72_12960"/>
<dbReference type="SUPFAM" id="SSF48150">
    <property type="entry name" value="DNA-glycosylase"/>
    <property type="match status" value="1"/>
</dbReference>
<dbReference type="AlphaFoldDB" id="A0A0F4LPY4"/>
<dbReference type="PANTHER" id="PTHR30037:SF4">
    <property type="entry name" value="DNA-3-METHYLADENINE GLYCOSYLASE I"/>
    <property type="match status" value="1"/>
</dbReference>
<dbReference type="Pfam" id="PF03352">
    <property type="entry name" value="Adenine_glyco"/>
    <property type="match status" value="1"/>
</dbReference>
<dbReference type="InterPro" id="IPR011257">
    <property type="entry name" value="DNA_glycosylase"/>
</dbReference>
<protein>
    <submittedName>
        <fullName evidence="2">DNA-3-methyladenine glycosidase</fullName>
    </submittedName>
</protein>
<keyword evidence="3" id="KW-1185">Reference proteome</keyword>
<reference evidence="2 3" key="1">
    <citation type="submission" date="2015-01" db="EMBL/GenBank/DDBJ databases">
        <title>Comparative genomics of the lactic acid bacteria isolated from the honey bee gut.</title>
        <authorList>
            <person name="Ellegaard K.M."/>
            <person name="Tamarit D."/>
            <person name="Javelind E."/>
            <person name="Olofsson T."/>
            <person name="Andersson S.G."/>
            <person name="Vasquez A."/>
        </authorList>
    </citation>
    <scope>NUCLEOTIDE SEQUENCE [LARGE SCALE GENOMIC DNA]</scope>
    <source>
        <strain evidence="2 3">Hma11</strain>
    </source>
</reference>
<dbReference type="GO" id="GO:0046872">
    <property type="term" value="F:metal ion binding"/>
    <property type="evidence" value="ECO:0007669"/>
    <property type="project" value="UniProtKB-KW"/>
</dbReference>
<dbReference type="GO" id="GO:0008725">
    <property type="term" value="F:DNA-3-methyladenine glycosylase activity"/>
    <property type="evidence" value="ECO:0007669"/>
    <property type="project" value="InterPro"/>
</dbReference>
<feature type="binding site" evidence="1">
    <location>
        <position position="182"/>
    </location>
    <ligand>
        <name>Zn(2+)</name>
        <dbReference type="ChEBI" id="CHEBI:29105"/>
    </ligand>
</feature>
<dbReference type="EMBL" id="JXLG01000009">
    <property type="protein sequence ID" value="KJY60349.1"/>
    <property type="molecule type" value="Genomic_DNA"/>
</dbReference>
<feature type="binding site" evidence="1">
    <location>
        <position position="7"/>
    </location>
    <ligand>
        <name>Zn(2+)</name>
        <dbReference type="ChEBI" id="CHEBI:29105"/>
    </ligand>
</feature>
<feature type="binding site" evidence="1">
    <location>
        <position position="178"/>
    </location>
    <ligand>
        <name>Zn(2+)</name>
        <dbReference type="ChEBI" id="CHEBI:29105"/>
    </ligand>
</feature>
<evidence type="ECO:0000256" key="1">
    <source>
        <dbReference type="PIRSR" id="PIRSR605019-1"/>
    </source>
</evidence>
<comment type="caution">
    <text evidence="2">The sequence shown here is derived from an EMBL/GenBank/DDBJ whole genome shotgun (WGS) entry which is preliminary data.</text>
</comment>
<dbReference type="Proteomes" id="UP000033682">
    <property type="component" value="Unassembled WGS sequence"/>
</dbReference>
<dbReference type="InterPro" id="IPR005019">
    <property type="entry name" value="Adenine_glyco"/>
</dbReference>
<keyword evidence="2" id="KW-0326">Glycosidase</keyword>
<keyword evidence="2" id="KW-0378">Hydrolase</keyword>